<organism evidence="2 3">
    <name type="scientific">Roseobacter insulae</name>
    <dbReference type="NCBI Taxonomy" id="2859783"/>
    <lineage>
        <taxon>Bacteria</taxon>
        <taxon>Pseudomonadati</taxon>
        <taxon>Pseudomonadota</taxon>
        <taxon>Alphaproteobacteria</taxon>
        <taxon>Rhodobacterales</taxon>
        <taxon>Roseobacteraceae</taxon>
        <taxon>Roseobacter</taxon>
    </lineage>
</organism>
<dbReference type="RefSeq" id="WP_219500283.1">
    <property type="nucleotide sequence ID" value="NZ_JAHXDN010000002.1"/>
</dbReference>
<proteinExistence type="predicted"/>
<dbReference type="AlphaFoldDB" id="A0A9X1FTL6"/>
<dbReference type="EMBL" id="JAHXDN010000002">
    <property type="protein sequence ID" value="MBW4707422.1"/>
    <property type="molecule type" value="Genomic_DNA"/>
</dbReference>
<comment type="caution">
    <text evidence="2">The sequence shown here is derived from an EMBL/GenBank/DDBJ whole genome shotgun (WGS) entry which is preliminary data.</text>
</comment>
<evidence type="ECO:0000256" key="1">
    <source>
        <dbReference type="SAM" id="SignalP"/>
    </source>
</evidence>
<dbReference type="PROSITE" id="PS51257">
    <property type="entry name" value="PROKAR_LIPOPROTEIN"/>
    <property type="match status" value="1"/>
</dbReference>
<evidence type="ECO:0000313" key="3">
    <source>
        <dbReference type="Proteomes" id="UP001138661"/>
    </source>
</evidence>
<sequence>MKKLSLRTACLMLLATGLVACGGGGGGGNGATGLAAALSALGSDFQMAFNQGRNDAPINVDLATLTLNRTAEPFEF</sequence>
<reference evidence="2" key="1">
    <citation type="submission" date="2021-07" db="EMBL/GenBank/DDBJ databases">
        <title>Roseobacter insulae sp. nov., isolated from a tidal flat.</title>
        <authorList>
            <person name="Park S."/>
            <person name="Yoon J.-H."/>
        </authorList>
    </citation>
    <scope>NUCLEOTIDE SEQUENCE</scope>
    <source>
        <strain evidence="2">YSTF-M11</strain>
    </source>
</reference>
<dbReference type="Proteomes" id="UP001138661">
    <property type="component" value="Unassembled WGS sequence"/>
</dbReference>
<gene>
    <name evidence="2" type="ORF">KX928_06450</name>
</gene>
<feature type="chain" id="PRO_5040774424" description="Lipoprotein" evidence="1">
    <location>
        <begin position="21"/>
        <end position="76"/>
    </location>
</feature>
<evidence type="ECO:0000313" key="2">
    <source>
        <dbReference type="EMBL" id="MBW4707422.1"/>
    </source>
</evidence>
<feature type="signal peptide" evidence="1">
    <location>
        <begin position="1"/>
        <end position="20"/>
    </location>
</feature>
<name>A0A9X1FTL6_9RHOB</name>
<accession>A0A9X1FTL6</accession>
<evidence type="ECO:0008006" key="4">
    <source>
        <dbReference type="Google" id="ProtNLM"/>
    </source>
</evidence>
<keyword evidence="1" id="KW-0732">Signal</keyword>
<keyword evidence="3" id="KW-1185">Reference proteome</keyword>
<protein>
    <recommendedName>
        <fullName evidence="4">Lipoprotein</fullName>
    </recommendedName>
</protein>